<feature type="transmembrane region" description="Helical" evidence="7">
    <location>
        <begin position="320"/>
        <end position="350"/>
    </location>
</feature>
<gene>
    <name evidence="9" type="ORF">J2Z34_002114</name>
</gene>
<dbReference type="InterPro" id="IPR004680">
    <property type="entry name" value="Cit_transptr-like_dom"/>
</dbReference>
<accession>A0ABS4G506</accession>
<feature type="transmembrane region" description="Helical" evidence="7">
    <location>
        <begin position="51"/>
        <end position="71"/>
    </location>
</feature>
<sequence length="425" mass="45232">MSPLTITLLVLVFTIIAFVSGKIPFSVVSIFIILTLIMAKVLAPAQALAGFIDTNVVLIISMFVIGAGLTKTSLLDKIQAIVLKYKDKPKMIILVGCSVSGILAIITSGPATMAIMIPLLAAIAKETGMSRSKILFPASALANICVGMTFLGQGAANLTWNKVMLNAGGEIPFTFWDFTTARIPVVIIALIYMVFIGHKLLLNTPNDQFADSVQLKDTKSKLSPLKEKIAFVIIILTIISIILYSYTKIPMYVSGCVGAALLVIFGILSEKEGIASIHLPTIFLFGGVLALSEALKVTGAGNVIANWIVSVLGNTTNPYIIMSVFFLIPLIMTQVMSNVATIAIFVPLVAASAVKIGVDPRAAVMGVIIASCTSILTPMASPTQTLVMAPGGYTIKDYFKCGLPLVIAITIASVIWLPLIFPFYQ</sequence>
<dbReference type="EMBL" id="JAGGKC010000017">
    <property type="protein sequence ID" value="MBP1919624.1"/>
    <property type="molecule type" value="Genomic_DNA"/>
</dbReference>
<keyword evidence="10" id="KW-1185">Reference proteome</keyword>
<dbReference type="InterPro" id="IPR051679">
    <property type="entry name" value="DASS-Related_Transporters"/>
</dbReference>
<keyword evidence="3 7" id="KW-0812">Transmembrane</keyword>
<name>A0ABS4G506_9CLOT</name>
<dbReference type="Pfam" id="PF03600">
    <property type="entry name" value="CitMHS"/>
    <property type="match status" value="1"/>
</dbReference>
<feature type="transmembrane region" description="Helical" evidence="7">
    <location>
        <begin position="252"/>
        <end position="269"/>
    </location>
</feature>
<evidence type="ECO:0000256" key="6">
    <source>
        <dbReference type="ARBA" id="ARBA00023136"/>
    </source>
</evidence>
<comment type="subcellular location">
    <subcellularLocation>
        <location evidence="1">Membrane</location>
        <topology evidence="1">Multi-pass membrane protein</topology>
    </subcellularLocation>
</comment>
<protein>
    <submittedName>
        <fullName evidence="9">Anion transporter</fullName>
    </submittedName>
</protein>
<evidence type="ECO:0000313" key="10">
    <source>
        <dbReference type="Proteomes" id="UP001519271"/>
    </source>
</evidence>
<feature type="transmembrane region" description="Helical" evidence="7">
    <location>
        <begin position="362"/>
        <end position="382"/>
    </location>
</feature>
<dbReference type="PANTHER" id="PTHR43652">
    <property type="entry name" value="BASIC AMINO ACID ANTIPORTER YFCC-RELATED"/>
    <property type="match status" value="1"/>
</dbReference>
<reference evidence="9 10" key="1">
    <citation type="submission" date="2021-03" db="EMBL/GenBank/DDBJ databases">
        <title>Genomic Encyclopedia of Type Strains, Phase IV (KMG-IV): sequencing the most valuable type-strain genomes for metagenomic binning, comparative biology and taxonomic classification.</title>
        <authorList>
            <person name="Goeker M."/>
        </authorList>
    </citation>
    <scope>NUCLEOTIDE SEQUENCE [LARGE SCALE GENOMIC DNA]</scope>
    <source>
        <strain evidence="9 10">DSM 6139</strain>
    </source>
</reference>
<dbReference type="RefSeq" id="WP_209459819.1">
    <property type="nucleotide sequence ID" value="NZ_JAGGKC010000017.1"/>
</dbReference>
<organism evidence="9 10">
    <name type="scientific">Youngiibacter multivorans</name>
    <dbReference type="NCBI Taxonomy" id="937251"/>
    <lineage>
        <taxon>Bacteria</taxon>
        <taxon>Bacillati</taxon>
        <taxon>Bacillota</taxon>
        <taxon>Clostridia</taxon>
        <taxon>Eubacteriales</taxon>
        <taxon>Clostridiaceae</taxon>
        <taxon>Youngiibacter</taxon>
    </lineage>
</organism>
<feature type="transmembrane region" description="Helical" evidence="7">
    <location>
        <begin position="6"/>
        <end position="39"/>
    </location>
</feature>
<feature type="transmembrane region" description="Helical" evidence="7">
    <location>
        <begin position="175"/>
        <end position="195"/>
    </location>
</feature>
<feature type="domain" description="Citrate transporter-like" evidence="8">
    <location>
        <begin position="15"/>
        <end position="366"/>
    </location>
</feature>
<feature type="transmembrane region" description="Helical" evidence="7">
    <location>
        <begin position="91"/>
        <end position="122"/>
    </location>
</feature>
<feature type="transmembrane region" description="Helical" evidence="7">
    <location>
        <begin position="134"/>
        <end position="155"/>
    </location>
</feature>
<dbReference type="PANTHER" id="PTHR43652:SF1">
    <property type="entry name" value="RESPONSE REGULATOR"/>
    <property type="match status" value="1"/>
</dbReference>
<keyword evidence="5 7" id="KW-1133">Transmembrane helix</keyword>
<evidence type="ECO:0000256" key="7">
    <source>
        <dbReference type="SAM" id="Phobius"/>
    </source>
</evidence>
<feature type="transmembrane region" description="Helical" evidence="7">
    <location>
        <begin position="402"/>
        <end position="424"/>
    </location>
</feature>
<evidence type="ECO:0000256" key="1">
    <source>
        <dbReference type="ARBA" id="ARBA00004141"/>
    </source>
</evidence>
<evidence type="ECO:0000256" key="5">
    <source>
        <dbReference type="ARBA" id="ARBA00022989"/>
    </source>
</evidence>
<feature type="transmembrane region" description="Helical" evidence="7">
    <location>
        <begin position="229"/>
        <end position="246"/>
    </location>
</feature>
<feature type="transmembrane region" description="Helical" evidence="7">
    <location>
        <begin position="281"/>
        <end position="308"/>
    </location>
</feature>
<keyword evidence="4" id="KW-0677">Repeat</keyword>
<evidence type="ECO:0000256" key="2">
    <source>
        <dbReference type="ARBA" id="ARBA00022448"/>
    </source>
</evidence>
<evidence type="ECO:0000256" key="4">
    <source>
        <dbReference type="ARBA" id="ARBA00022737"/>
    </source>
</evidence>
<evidence type="ECO:0000259" key="8">
    <source>
        <dbReference type="Pfam" id="PF03600"/>
    </source>
</evidence>
<keyword evidence="6 7" id="KW-0472">Membrane</keyword>
<proteinExistence type="predicted"/>
<evidence type="ECO:0000313" key="9">
    <source>
        <dbReference type="EMBL" id="MBP1919624.1"/>
    </source>
</evidence>
<evidence type="ECO:0000256" key="3">
    <source>
        <dbReference type="ARBA" id="ARBA00022692"/>
    </source>
</evidence>
<comment type="caution">
    <text evidence="9">The sequence shown here is derived from an EMBL/GenBank/DDBJ whole genome shotgun (WGS) entry which is preliminary data.</text>
</comment>
<keyword evidence="2" id="KW-0813">Transport</keyword>
<dbReference type="Proteomes" id="UP001519271">
    <property type="component" value="Unassembled WGS sequence"/>
</dbReference>